<dbReference type="PANTHER" id="PTHR30146:SF138">
    <property type="entry name" value="TRANSCRIPTIONAL REGULATORY PROTEIN"/>
    <property type="match status" value="1"/>
</dbReference>
<dbReference type="PROSITE" id="PS50932">
    <property type="entry name" value="HTH_LACI_2"/>
    <property type="match status" value="1"/>
</dbReference>
<dbReference type="SMART" id="SM00354">
    <property type="entry name" value="HTH_LACI"/>
    <property type="match status" value="1"/>
</dbReference>
<dbReference type="RefSeq" id="WP_377006622.1">
    <property type="nucleotide sequence ID" value="NZ_JBHSLV010000008.1"/>
</dbReference>
<gene>
    <name evidence="5" type="ORF">ACFPPC_04270</name>
</gene>
<accession>A0ABW0H3Q2</accession>
<dbReference type="PANTHER" id="PTHR30146">
    <property type="entry name" value="LACI-RELATED TRANSCRIPTIONAL REPRESSOR"/>
    <property type="match status" value="1"/>
</dbReference>
<comment type="caution">
    <text evidence="5">The sequence shown here is derived from an EMBL/GenBank/DDBJ whole genome shotgun (WGS) entry which is preliminary data.</text>
</comment>
<dbReference type="InterPro" id="IPR010982">
    <property type="entry name" value="Lambda_DNA-bd_dom_sf"/>
</dbReference>
<organism evidence="5 6">
    <name type="scientific">Bosea vestrisii</name>
    <dbReference type="NCBI Taxonomy" id="151416"/>
    <lineage>
        <taxon>Bacteria</taxon>
        <taxon>Pseudomonadati</taxon>
        <taxon>Pseudomonadota</taxon>
        <taxon>Alphaproteobacteria</taxon>
        <taxon>Hyphomicrobiales</taxon>
        <taxon>Boseaceae</taxon>
        <taxon>Bosea</taxon>
    </lineage>
</organism>
<dbReference type="SUPFAM" id="SSF53822">
    <property type="entry name" value="Periplasmic binding protein-like I"/>
    <property type="match status" value="1"/>
</dbReference>
<dbReference type="CDD" id="cd01392">
    <property type="entry name" value="HTH_LacI"/>
    <property type="match status" value="1"/>
</dbReference>
<name>A0ABW0H3Q2_9HYPH</name>
<dbReference type="SUPFAM" id="SSF47413">
    <property type="entry name" value="lambda repressor-like DNA-binding domains"/>
    <property type="match status" value="1"/>
</dbReference>
<dbReference type="CDD" id="cd06267">
    <property type="entry name" value="PBP1_LacI_sugar_binding-like"/>
    <property type="match status" value="1"/>
</dbReference>
<dbReference type="EMBL" id="JBHSLV010000008">
    <property type="protein sequence ID" value="MFC5391852.1"/>
    <property type="molecule type" value="Genomic_DNA"/>
</dbReference>
<dbReference type="InterPro" id="IPR046335">
    <property type="entry name" value="LacI/GalR-like_sensor"/>
</dbReference>
<evidence type="ECO:0000313" key="5">
    <source>
        <dbReference type="EMBL" id="MFC5391852.1"/>
    </source>
</evidence>
<reference evidence="6" key="1">
    <citation type="journal article" date="2019" name="Int. J. Syst. Evol. Microbiol.">
        <title>The Global Catalogue of Microorganisms (GCM) 10K type strain sequencing project: providing services to taxonomists for standard genome sequencing and annotation.</title>
        <authorList>
            <consortium name="The Broad Institute Genomics Platform"/>
            <consortium name="The Broad Institute Genome Sequencing Center for Infectious Disease"/>
            <person name="Wu L."/>
            <person name="Ma J."/>
        </authorList>
    </citation>
    <scope>NUCLEOTIDE SEQUENCE [LARGE SCALE GENOMIC DNA]</scope>
    <source>
        <strain evidence="6">CGMCC 1.16326</strain>
    </source>
</reference>
<dbReference type="Proteomes" id="UP001596104">
    <property type="component" value="Unassembled WGS sequence"/>
</dbReference>
<dbReference type="Pfam" id="PF13377">
    <property type="entry name" value="Peripla_BP_3"/>
    <property type="match status" value="1"/>
</dbReference>
<dbReference type="Gene3D" id="1.10.260.40">
    <property type="entry name" value="lambda repressor-like DNA-binding domains"/>
    <property type="match status" value="1"/>
</dbReference>
<feature type="domain" description="HTH lacI-type" evidence="4">
    <location>
        <begin position="12"/>
        <end position="68"/>
    </location>
</feature>
<keyword evidence="2 5" id="KW-0238">DNA-binding</keyword>
<evidence type="ECO:0000256" key="2">
    <source>
        <dbReference type="ARBA" id="ARBA00023125"/>
    </source>
</evidence>
<evidence type="ECO:0000256" key="1">
    <source>
        <dbReference type="ARBA" id="ARBA00023015"/>
    </source>
</evidence>
<protein>
    <submittedName>
        <fullName evidence="5">LacI family DNA-binding transcriptional regulator</fullName>
    </submittedName>
</protein>
<dbReference type="GO" id="GO:0003677">
    <property type="term" value="F:DNA binding"/>
    <property type="evidence" value="ECO:0007669"/>
    <property type="project" value="UniProtKB-KW"/>
</dbReference>
<dbReference type="InterPro" id="IPR028082">
    <property type="entry name" value="Peripla_BP_I"/>
</dbReference>
<evidence type="ECO:0000313" key="6">
    <source>
        <dbReference type="Proteomes" id="UP001596104"/>
    </source>
</evidence>
<keyword evidence="3" id="KW-0804">Transcription</keyword>
<evidence type="ECO:0000259" key="4">
    <source>
        <dbReference type="PROSITE" id="PS50932"/>
    </source>
</evidence>
<evidence type="ECO:0000256" key="3">
    <source>
        <dbReference type="ARBA" id="ARBA00023163"/>
    </source>
</evidence>
<dbReference type="InterPro" id="IPR000843">
    <property type="entry name" value="HTH_LacI"/>
</dbReference>
<dbReference type="Gene3D" id="3.40.50.2300">
    <property type="match status" value="2"/>
</dbReference>
<proteinExistence type="predicted"/>
<keyword evidence="6" id="KW-1185">Reference proteome</keyword>
<keyword evidence="1" id="KW-0805">Transcription regulation</keyword>
<sequence length="344" mass="35678">MKSAASAVARGATLQSIAEAAGVHRSTAARALDPAQAHRISPEVVEKVRAEALRQGYRRDAIAASLRTGRSRLVGVVLPDLANPVFAPILDGVGAALAEAGYSMLVADGGTDAARQTAIVEELIARRVDGLVLATARRSDSVLTVCLDAGVPTVLVNRAEDLPRASSVVSDDICGMRLAVEHLVGLGHRRIGHLAGPDGLSTGVLRRQGFEAAMRAAGLDPTAITVARAYSRAEGQAATAALLDAAPGLTAIAASNDLLALGAYLELARRGLSCPHDISIVGHNDMPLVDMIAPPLTTVRIAHAQMGEAAARLLLERLADPDAEICARLMPAQLILRGSTQAVR</sequence>